<organism evidence="1 2">
    <name type="scientific">Bradyrhizobium daqingense</name>
    <dbReference type="NCBI Taxonomy" id="993502"/>
    <lineage>
        <taxon>Bacteria</taxon>
        <taxon>Pseudomonadati</taxon>
        <taxon>Pseudomonadota</taxon>
        <taxon>Alphaproteobacteria</taxon>
        <taxon>Hyphomicrobiales</taxon>
        <taxon>Nitrobacteraceae</taxon>
        <taxon>Bradyrhizobium</taxon>
    </lineage>
</organism>
<evidence type="ECO:0000313" key="1">
    <source>
        <dbReference type="EMBL" id="TWH96162.1"/>
    </source>
</evidence>
<dbReference type="AlphaFoldDB" id="A0A562KLA6"/>
<dbReference type="InterPro" id="IPR025855">
    <property type="entry name" value="Replic_Relax"/>
</dbReference>
<reference evidence="1 2" key="1">
    <citation type="journal article" date="2015" name="Stand. Genomic Sci.">
        <title>Genomic Encyclopedia of Bacterial and Archaeal Type Strains, Phase III: the genomes of soil and plant-associated and newly described type strains.</title>
        <authorList>
            <person name="Whitman W.B."/>
            <person name="Woyke T."/>
            <person name="Klenk H.P."/>
            <person name="Zhou Y."/>
            <person name="Lilburn T.G."/>
            <person name="Beck B.J."/>
            <person name="De Vos P."/>
            <person name="Vandamme P."/>
            <person name="Eisen J.A."/>
            <person name="Garrity G."/>
            <person name="Hugenholtz P."/>
            <person name="Kyrpides N.C."/>
        </authorList>
    </citation>
    <scope>NUCLEOTIDE SEQUENCE [LARGE SCALE GENOMIC DNA]</scope>
    <source>
        <strain evidence="1 2">CGMCC 1.10947</strain>
    </source>
</reference>
<protein>
    <submittedName>
        <fullName evidence="1">Protein involved in plasmid replication-relaxation</fullName>
    </submittedName>
</protein>
<dbReference type="EMBL" id="VLKL01000029">
    <property type="protein sequence ID" value="TWH96162.1"/>
    <property type="molecule type" value="Genomic_DNA"/>
</dbReference>
<evidence type="ECO:0000313" key="2">
    <source>
        <dbReference type="Proteomes" id="UP000317176"/>
    </source>
</evidence>
<proteinExistence type="predicted"/>
<keyword evidence="2" id="KW-1185">Reference proteome</keyword>
<gene>
    <name evidence="1" type="ORF">IQ17_06444</name>
</gene>
<dbReference type="Pfam" id="PF13814">
    <property type="entry name" value="Replic_Relax"/>
    <property type="match status" value="1"/>
</dbReference>
<name>A0A562KLA6_9BRAD</name>
<sequence>MTRGGELVSIRPNVPGDIEILKCLGRYTVLTAQDIAALTRRSYGAVIARLSLLKRVPHKMIAVHRTQLDSPRLYQSCAQAFHLTPRGVSKLNEIGFEPLLRDSSSHFLHTLTESQVMASFEIGARERLVPFSEILQSPCTPNGVKESGDHSLPVAFAHRGKQCDYRLTPDGRPFAIEYLNGHYRFFVLEVDLRTEQLKWSDKDRQTIERKLIAYRNVLESGVYRTHLGFPNLTVLFTTTTMARLESMRELLASTGGPHLDRFAFSVFPTITGDTPQPDDRGWAFNRQWLQCGGKTLDIGAE</sequence>
<comment type="caution">
    <text evidence="1">The sequence shown here is derived from an EMBL/GenBank/DDBJ whole genome shotgun (WGS) entry which is preliminary data.</text>
</comment>
<dbReference type="Proteomes" id="UP000317176">
    <property type="component" value="Unassembled WGS sequence"/>
</dbReference>
<accession>A0A562KLA6</accession>